<dbReference type="PROSITE" id="PS51296">
    <property type="entry name" value="RIESKE"/>
    <property type="match status" value="1"/>
</dbReference>
<evidence type="ECO:0000256" key="5">
    <source>
        <dbReference type="ARBA" id="ARBA00023004"/>
    </source>
</evidence>
<dbReference type="GO" id="GO:0005506">
    <property type="term" value="F:iron ion binding"/>
    <property type="evidence" value="ECO:0007669"/>
    <property type="project" value="InterPro"/>
</dbReference>
<keyword evidence="8" id="KW-0223">Dioxygenase</keyword>
<dbReference type="EMBL" id="CP040818">
    <property type="protein sequence ID" value="QDL91197.1"/>
    <property type="molecule type" value="Genomic_DNA"/>
</dbReference>
<feature type="domain" description="Rieske" evidence="7">
    <location>
        <begin position="43"/>
        <end position="149"/>
    </location>
</feature>
<dbReference type="GO" id="GO:0051537">
    <property type="term" value="F:2 iron, 2 sulfur cluster binding"/>
    <property type="evidence" value="ECO:0007669"/>
    <property type="project" value="UniProtKB-KW"/>
</dbReference>
<evidence type="ECO:0000256" key="1">
    <source>
        <dbReference type="ARBA" id="ARBA00001962"/>
    </source>
</evidence>
<evidence type="ECO:0000256" key="3">
    <source>
        <dbReference type="ARBA" id="ARBA00022723"/>
    </source>
</evidence>
<keyword evidence="5" id="KW-0408">Iron</keyword>
<dbReference type="AlphaFoldDB" id="A0A5B8FGN2"/>
<evidence type="ECO:0000259" key="7">
    <source>
        <dbReference type="PROSITE" id="PS51296"/>
    </source>
</evidence>
<evidence type="ECO:0000256" key="6">
    <source>
        <dbReference type="ARBA" id="ARBA00023014"/>
    </source>
</evidence>
<protein>
    <submittedName>
        <fullName evidence="8">Aromatic ring-hydroxylating dioxygenase subunit alpha</fullName>
    </submittedName>
</protein>
<dbReference type="CDD" id="cd03469">
    <property type="entry name" value="Rieske_RO_Alpha_N"/>
    <property type="match status" value="1"/>
</dbReference>
<dbReference type="PANTHER" id="PTHR43756">
    <property type="entry name" value="CHOLINE MONOOXYGENASE, CHLOROPLASTIC"/>
    <property type="match status" value="1"/>
</dbReference>
<dbReference type="InterPro" id="IPR015879">
    <property type="entry name" value="Ring_hydroxy_dOase_asu_C_dom"/>
</dbReference>
<dbReference type="Gene3D" id="2.102.10.10">
    <property type="entry name" value="Rieske [2Fe-2S] iron-sulphur domain"/>
    <property type="match status" value="1"/>
</dbReference>
<organism evidence="8 9">
    <name type="scientific">Paroceanicella profunda</name>
    <dbReference type="NCBI Taxonomy" id="2579971"/>
    <lineage>
        <taxon>Bacteria</taxon>
        <taxon>Pseudomonadati</taxon>
        <taxon>Pseudomonadota</taxon>
        <taxon>Alphaproteobacteria</taxon>
        <taxon>Rhodobacterales</taxon>
        <taxon>Paracoccaceae</taxon>
        <taxon>Paroceanicella</taxon>
    </lineage>
</organism>
<gene>
    <name evidence="8" type="ORF">FDP22_05005</name>
</gene>
<evidence type="ECO:0000256" key="4">
    <source>
        <dbReference type="ARBA" id="ARBA00023002"/>
    </source>
</evidence>
<dbReference type="Gene3D" id="3.90.380.10">
    <property type="entry name" value="Naphthalene 1,2-dioxygenase Alpha Subunit, Chain A, domain 1"/>
    <property type="match status" value="1"/>
</dbReference>
<dbReference type="InterPro" id="IPR001663">
    <property type="entry name" value="Rng_hydr_dOase-A"/>
</dbReference>
<dbReference type="RefSeq" id="WP_138575595.1">
    <property type="nucleotide sequence ID" value="NZ_CP040818.1"/>
</dbReference>
<dbReference type="Proteomes" id="UP000305888">
    <property type="component" value="Chromosome"/>
</dbReference>
<dbReference type="KEGG" id="ppru:FDP22_05005"/>
<evidence type="ECO:0000256" key="2">
    <source>
        <dbReference type="ARBA" id="ARBA00022714"/>
    </source>
</evidence>
<dbReference type="Pfam" id="PF00848">
    <property type="entry name" value="Ring_hydroxyl_A"/>
    <property type="match status" value="1"/>
</dbReference>
<evidence type="ECO:0000313" key="8">
    <source>
        <dbReference type="EMBL" id="QDL91197.1"/>
    </source>
</evidence>
<sequence>MDATSRIAGLLARQRTGFSLEQPFYTDDEIFAQDMAAIWHRDWLFAGHDCEIPKAGDHFTWRVGDAEALVVRGADGKIRAFHNSCRHRGSRICQSHKGSAPKLVCPYHQWTYELDGRLLYAREMGPGFDASRYGLKPVHCESVSGYVFICFAAEAPDFSAFRAEVEPYLAPHRIAEAKVAHETTIVENGNWKLVWENNRECYHCAGSHPELCRTYSDAATLTGVVGVEGDAEVNAHWARCEAEGLPSKFRLSEDGQYRVMRMPLLRDSESFTMSGKRAVALPLGGVRTPRAGSLLMFHYPTLWNHCLGDHAVTFRVTPLDAGRTEVTTRWLVHKDAVEGRDYDLKTLTEVWLATNDEDRRLVEQNQLGIRSPAYEPGPYAADHESGVAQFVDWYCNTMRARLPGAALHVAAE</sequence>
<keyword evidence="3" id="KW-0479">Metal-binding</keyword>
<dbReference type="Pfam" id="PF00355">
    <property type="entry name" value="Rieske"/>
    <property type="match status" value="1"/>
</dbReference>
<dbReference type="SUPFAM" id="SSF55961">
    <property type="entry name" value="Bet v1-like"/>
    <property type="match status" value="1"/>
</dbReference>
<dbReference type="PANTHER" id="PTHR43756:SF5">
    <property type="entry name" value="CHOLINE MONOOXYGENASE, CHLOROPLASTIC"/>
    <property type="match status" value="1"/>
</dbReference>
<dbReference type="InterPro" id="IPR017941">
    <property type="entry name" value="Rieske_2Fe-2S"/>
</dbReference>
<comment type="cofactor">
    <cofactor evidence="1">
        <name>Fe cation</name>
        <dbReference type="ChEBI" id="CHEBI:24875"/>
    </cofactor>
</comment>
<keyword evidence="4" id="KW-0560">Oxidoreductase</keyword>
<dbReference type="PRINTS" id="PR00090">
    <property type="entry name" value="RNGDIOXGNASE"/>
</dbReference>
<keyword evidence="6" id="KW-0411">Iron-sulfur</keyword>
<evidence type="ECO:0000313" key="9">
    <source>
        <dbReference type="Proteomes" id="UP000305888"/>
    </source>
</evidence>
<dbReference type="GO" id="GO:0051213">
    <property type="term" value="F:dioxygenase activity"/>
    <property type="evidence" value="ECO:0007669"/>
    <property type="project" value="UniProtKB-KW"/>
</dbReference>
<keyword evidence="2" id="KW-0001">2Fe-2S</keyword>
<dbReference type="OrthoDB" id="7456916at2"/>
<accession>A0A5B8FGN2</accession>
<reference evidence="8 9" key="1">
    <citation type="submission" date="2019-06" db="EMBL/GenBank/DDBJ databases">
        <title>Genome sequence of Rhodobacteraceae bacterium D4M1.</title>
        <authorList>
            <person name="Cao J."/>
        </authorList>
    </citation>
    <scope>NUCLEOTIDE SEQUENCE [LARGE SCALE GENOMIC DNA]</scope>
    <source>
        <strain evidence="8 9">D4M1</strain>
    </source>
</reference>
<proteinExistence type="predicted"/>
<dbReference type="SUPFAM" id="SSF50022">
    <property type="entry name" value="ISP domain"/>
    <property type="match status" value="1"/>
</dbReference>
<keyword evidence="9" id="KW-1185">Reference proteome</keyword>
<name>A0A5B8FGN2_9RHOB</name>
<dbReference type="InterPro" id="IPR036922">
    <property type="entry name" value="Rieske_2Fe-2S_sf"/>
</dbReference>
<dbReference type="CDD" id="cd08884">
    <property type="entry name" value="RHO_alpha_C_GbcA-like"/>
    <property type="match status" value="1"/>
</dbReference>